<feature type="transmembrane region" description="Helical" evidence="1">
    <location>
        <begin position="33"/>
        <end position="53"/>
    </location>
</feature>
<dbReference type="PANTHER" id="PTHR14969:SF13">
    <property type="entry name" value="AT30094P"/>
    <property type="match status" value="1"/>
</dbReference>
<comment type="caution">
    <text evidence="3">The sequence shown here is derived from an EMBL/GenBank/DDBJ whole genome shotgun (WGS) entry which is preliminary data.</text>
</comment>
<evidence type="ECO:0000313" key="3">
    <source>
        <dbReference type="EMBL" id="NNV55383.1"/>
    </source>
</evidence>
<reference evidence="3" key="1">
    <citation type="submission" date="2019-10" db="EMBL/GenBank/DDBJ databases">
        <title>Draft genome sequence of Panacibacter sp. KCS-6.</title>
        <authorList>
            <person name="Yim K.J."/>
        </authorList>
    </citation>
    <scope>NUCLEOTIDE SEQUENCE</scope>
    <source>
        <strain evidence="3">KCS-6</strain>
    </source>
</reference>
<dbReference type="RefSeq" id="WP_171607314.1">
    <property type="nucleotide sequence ID" value="NZ_WHPF01000005.1"/>
</dbReference>
<protein>
    <submittedName>
        <fullName evidence="3">Phosphatase PAP2 family protein</fullName>
    </submittedName>
</protein>
<feature type="transmembrane region" description="Helical" evidence="1">
    <location>
        <begin position="60"/>
        <end position="79"/>
    </location>
</feature>
<sequence>MADILQWLDGIDKAIFVFINYTLHMGWLDGFMLLMRNPPTWAPLYIFLIYWMYRQDKSMVIPFLIISIATFAITDYTSASILKPFFERLRPCHDASLAGHMYNLEDCGGQYSMPSSHASNHFGLAMLWFWIIWYLKGKRWNWVWLWAGIICYAQIYTGKHFPFDILAGALLGIITGTCMAKVFEFWHENRKKKFRLFSPRQYS</sequence>
<keyword evidence="4" id="KW-1185">Reference proteome</keyword>
<feature type="transmembrane region" description="Helical" evidence="1">
    <location>
        <begin position="165"/>
        <end position="186"/>
    </location>
</feature>
<accession>A0A8J8JT11</accession>
<dbReference type="Pfam" id="PF01569">
    <property type="entry name" value="PAP2"/>
    <property type="match status" value="1"/>
</dbReference>
<proteinExistence type="predicted"/>
<feature type="transmembrane region" description="Helical" evidence="1">
    <location>
        <begin position="142"/>
        <end position="159"/>
    </location>
</feature>
<dbReference type="SUPFAM" id="SSF48317">
    <property type="entry name" value="Acid phosphatase/Vanadium-dependent haloperoxidase"/>
    <property type="match status" value="1"/>
</dbReference>
<dbReference type="AlphaFoldDB" id="A0A8J8JT11"/>
<feature type="domain" description="Phosphatidic acid phosphatase type 2/haloperoxidase" evidence="2">
    <location>
        <begin position="64"/>
        <end position="180"/>
    </location>
</feature>
<dbReference type="EMBL" id="WHPF01000005">
    <property type="protein sequence ID" value="NNV55383.1"/>
    <property type="molecule type" value="Genomic_DNA"/>
</dbReference>
<keyword evidence="1" id="KW-1133">Transmembrane helix</keyword>
<organism evidence="3 4">
    <name type="scientific">Limnovirga soli</name>
    <dbReference type="NCBI Taxonomy" id="2656915"/>
    <lineage>
        <taxon>Bacteria</taxon>
        <taxon>Pseudomonadati</taxon>
        <taxon>Bacteroidota</taxon>
        <taxon>Chitinophagia</taxon>
        <taxon>Chitinophagales</taxon>
        <taxon>Chitinophagaceae</taxon>
        <taxon>Limnovirga</taxon>
    </lineage>
</organism>
<dbReference type="InterPro" id="IPR036938">
    <property type="entry name" value="PAP2/HPO_sf"/>
</dbReference>
<name>A0A8J8JT11_9BACT</name>
<evidence type="ECO:0000256" key="1">
    <source>
        <dbReference type="SAM" id="Phobius"/>
    </source>
</evidence>
<evidence type="ECO:0000259" key="2">
    <source>
        <dbReference type="SMART" id="SM00014"/>
    </source>
</evidence>
<dbReference type="Gene3D" id="1.20.144.10">
    <property type="entry name" value="Phosphatidic acid phosphatase type 2/haloperoxidase"/>
    <property type="match status" value="1"/>
</dbReference>
<keyword evidence="1" id="KW-0812">Transmembrane</keyword>
<dbReference type="SMART" id="SM00014">
    <property type="entry name" value="acidPPc"/>
    <property type="match status" value="1"/>
</dbReference>
<dbReference type="InterPro" id="IPR000326">
    <property type="entry name" value="PAP2/HPO"/>
</dbReference>
<keyword evidence="1" id="KW-0472">Membrane</keyword>
<evidence type="ECO:0000313" key="4">
    <source>
        <dbReference type="Proteomes" id="UP000598971"/>
    </source>
</evidence>
<gene>
    <name evidence="3" type="ORF">GD597_07935</name>
</gene>
<dbReference type="Proteomes" id="UP000598971">
    <property type="component" value="Unassembled WGS sequence"/>
</dbReference>
<feature type="transmembrane region" description="Helical" evidence="1">
    <location>
        <begin position="118"/>
        <end position="135"/>
    </location>
</feature>
<dbReference type="PANTHER" id="PTHR14969">
    <property type="entry name" value="SPHINGOSINE-1-PHOSPHATE PHOSPHOHYDROLASE"/>
    <property type="match status" value="1"/>
</dbReference>